<dbReference type="CDD" id="cd00303">
    <property type="entry name" value="retropepsin_like"/>
    <property type="match status" value="1"/>
</dbReference>
<dbReference type="PROSITE" id="PS50175">
    <property type="entry name" value="ASP_PROT_RETROV"/>
    <property type="match status" value="1"/>
</dbReference>
<dbReference type="HOGENOM" id="CLU_109441_0_0_1"/>
<feature type="compositionally biased region" description="Basic and acidic residues" evidence="2">
    <location>
        <begin position="42"/>
        <end position="51"/>
    </location>
</feature>
<proteinExistence type="predicted"/>
<evidence type="ECO:0000256" key="2">
    <source>
        <dbReference type="SAM" id="MobiDB-lite"/>
    </source>
</evidence>
<accession>A0A0D2DUB6</accession>
<protein>
    <recommendedName>
        <fullName evidence="3">Peptidase A2 domain-containing protein</fullName>
    </recommendedName>
</protein>
<keyword evidence="1" id="KW-0378">Hydrolase</keyword>
<dbReference type="OrthoDB" id="4135299at2759"/>
<dbReference type="SUPFAM" id="SSF50630">
    <property type="entry name" value="Acid proteases"/>
    <property type="match status" value="1"/>
</dbReference>
<dbReference type="GO" id="GO:0004190">
    <property type="term" value="F:aspartic-type endopeptidase activity"/>
    <property type="evidence" value="ECO:0007669"/>
    <property type="project" value="InterPro"/>
</dbReference>
<dbReference type="InterPro" id="IPR021109">
    <property type="entry name" value="Peptidase_aspartic_dom_sf"/>
</dbReference>
<dbReference type="RefSeq" id="XP_016266964.1">
    <property type="nucleotide sequence ID" value="XM_016403067.1"/>
</dbReference>
<dbReference type="GO" id="GO:0006508">
    <property type="term" value="P:proteolysis"/>
    <property type="evidence" value="ECO:0007669"/>
    <property type="project" value="InterPro"/>
</dbReference>
<gene>
    <name evidence="4" type="ORF">PV06_02392</name>
</gene>
<name>A0A0D2DUB6_9EURO</name>
<sequence length="207" mass="23886">MLDRPGAMMRFSLRTRSRNAAHSMPEMCVMQGSESSRGVHKKCPDQEDSPRRCIASSCPEKVVMMNWTRPRQNPFIFDMFIELEKENTHHGGRKHSTTSRRALLDTGADFNLISHEAFAQLNIEGRPYQGLLHSLGGYSELESTILLNWHFRLSSSQTTSTYQHHASFYILRNTSPAKFDCIIGRPWIEENWSEFVALVENNRKRPE</sequence>
<evidence type="ECO:0000256" key="1">
    <source>
        <dbReference type="ARBA" id="ARBA00022801"/>
    </source>
</evidence>
<dbReference type="AlphaFoldDB" id="A0A0D2DUB6"/>
<evidence type="ECO:0000313" key="5">
    <source>
        <dbReference type="Proteomes" id="UP000053342"/>
    </source>
</evidence>
<dbReference type="EMBL" id="KN847333">
    <property type="protein sequence ID" value="KIW46748.1"/>
    <property type="molecule type" value="Genomic_DNA"/>
</dbReference>
<feature type="region of interest" description="Disordered" evidence="2">
    <location>
        <begin position="31"/>
        <end position="51"/>
    </location>
</feature>
<dbReference type="Gene3D" id="2.40.70.10">
    <property type="entry name" value="Acid Proteases"/>
    <property type="match status" value="1"/>
</dbReference>
<keyword evidence="5" id="KW-1185">Reference proteome</keyword>
<dbReference type="Proteomes" id="UP000053342">
    <property type="component" value="Unassembled WGS sequence"/>
</dbReference>
<evidence type="ECO:0000313" key="4">
    <source>
        <dbReference type="EMBL" id="KIW46748.1"/>
    </source>
</evidence>
<feature type="domain" description="Peptidase A2" evidence="3">
    <location>
        <begin position="100"/>
        <end position="137"/>
    </location>
</feature>
<dbReference type="VEuPathDB" id="FungiDB:PV06_02392"/>
<dbReference type="GeneID" id="27354466"/>
<organism evidence="4 5">
    <name type="scientific">Exophiala oligosperma</name>
    <dbReference type="NCBI Taxonomy" id="215243"/>
    <lineage>
        <taxon>Eukaryota</taxon>
        <taxon>Fungi</taxon>
        <taxon>Dikarya</taxon>
        <taxon>Ascomycota</taxon>
        <taxon>Pezizomycotina</taxon>
        <taxon>Eurotiomycetes</taxon>
        <taxon>Chaetothyriomycetidae</taxon>
        <taxon>Chaetothyriales</taxon>
        <taxon>Herpotrichiellaceae</taxon>
        <taxon>Exophiala</taxon>
    </lineage>
</organism>
<reference evidence="4 5" key="1">
    <citation type="submission" date="2015-01" db="EMBL/GenBank/DDBJ databases">
        <title>The Genome Sequence of Exophiala oligosperma CBS72588.</title>
        <authorList>
            <consortium name="The Broad Institute Genomics Platform"/>
            <person name="Cuomo C."/>
            <person name="de Hoog S."/>
            <person name="Gorbushina A."/>
            <person name="Stielow B."/>
            <person name="Teixiera M."/>
            <person name="Abouelleil A."/>
            <person name="Chapman S.B."/>
            <person name="Priest M."/>
            <person name="Young S.K."/>
            <person name="Wortman J."/>
            <person name="Nusbaum C."/>
            <person name="Birren B."/>
        </authorList>
    </citation>
    <scope>NUCLEOTIDE SEQUENCE [LARGE SCALE GENOMIC DNA]</scope>
    <source>
        <strain evidence="4 5">CBS 72588</strain>
    </source>
</reference>
<dbReference type="InterPro" id="IPR001995">
    <property type="entry name" value="Peptidase_A2_cat"/>
</dbReference>
<evidence type="ECO:0000259" key="3">
    <source>
        <dbReference type="PROSITE" id="PS50175"/>
    </source>
</evidence>